<keyword evidence="4" id="KW-1185">Reference proteome</keyword>
<accession>A0A4S3J096</accession>
<feature type="region of interest" description="Disordered" evidence="1">
    <location>
        <begin position="39"/>
        <end position="59"/>
    </location>
</feature>
<dbReference type="RefSeq" id="XP_033432010.1">
    <property type="nucleotide sequence ID" value="XM_033566253.1"/>
</dbReference>
<protein>
    <submittedName>
        <fullName evidence="3">Uncharacterized protein</fullName>
    </submittedName>
</protein>
<reference evidence="2 5" key="2">
    <citation type="submission" date="2019-08" db="EMBL/GenBank/DDBJ databases">
        <title>The genome sequence of a newly discovered highly antifungal drug resistant Aspergillus species, Aspergillus tanneri NIH 1004.</title>
        <authorList>
            <person name="Mounaud S."/>
            <person name="Singh I."/>
            <person name="Joardar V."/>
            <person name="Pakala S."/>
            <person name="Pakala S."/>
            <person name="Venepally P."/>
            <person name="Chung J.K."/>
            <person name="Losada L."/>
            <person name="Nierman W.C."/>
        </authorList>
    </citation>
    <scope>NUCLEOTIDE SEQUENCE [LARGE SCALE GENOMIC DNA]</scope>
    <source>
        <strain evidence="2 5">NIH1004</strain>
    </source>
</reference>
<dbReference type="EMBL" id="QUQM01000002">
    <property type="protein sequence ID" value="KAA8652649.1"/>
    <property type="molecule type" value="Genomic_DNA"/>
</dbReference>
<dbReference type="Proteomes" id="UP000324241">
    <property type="component" value="Unassembled WGS sequence"/>
</dbReference>
<dbReference type="AlphaFoldDB" id="A0A4S3J096"/>
<evidence type="ECO:0000313" key="2">
    <source>
        <dbReference type="EMBL" id="KAA8652649.1"/>
    </source>
</evidence>
<dbReference type="GeneID" id="54324256"/>
<evidence type="ECO:0000313" key="4">
    <source>
        <dbReference type="Proteomes" id="UP000308092"/>
    </source>
</evidence>
<dbReference type="EMBL" id="SOSA01000931">
    <property type="protein sequence ID" value="THC88129.1"/>
    <property type="molecule type" value="Genomic_DNA"/>
</dbReference>
<proteinExistence type="predicted"/>
<dbReference type="OrthoDB" id="4403096at2759"/>
<reference evidence="3 4" key="1">
    <citation type="submission" date="2019-03" db="EMBL/GenBank/DDBJ databases">
        <title>The genome sequence of a newly discovered highly antifungal drug resistant Aspergillus species, Aspergillus tanneri NIH 1004.</title>
        <authorList>
            <person name="Mounaud S."/>
            <person name="Singh I."/>
            <person name="Joardar V."/>
            <person name="Pakala S."/>
            <person name="Pakala S."/>
            <person name="Venepally P."/>
            <person name="Hoover J."/>
            <person name="Nierman W."/>
            <person name="Chung J."/>
            <person name="Losada L."/>
        </authorList>
    </citation>
    <scope>NUCLEOTIDE SEQUENCE [LARGE SCALE GENOMIC DNA]</scope>
    <source>
        <strain evidence="3 4">NIH1004</strain>
    </source>
</reference>
<dbReference type="Proteomes" id="UP000308092">
    <property type="component" value="Unassembled WGS sequence"/>
</dbReference>
<gene>
    <name evidence="2" type="ORF">ATNIH1004_001554</name>
    <name evidence="3" type="ORF">EYZ11_012427</name>
</gene>
<comment type="caution">
    <text evidence="3">The sequence shown here is derived from an EMBL/GenBank/DDBJ whole genome shotgun (WGS) entry which is preliminary data.</text>
</comment>
<evidence type="ECO:0000256" key="1">
    <source>
        <dbReference type="SAM" id="MobiDB-lite"/>
    </source>
</evidence>
<dbReference type="VEuPathDB" id="FungiDB:EYZ11_012427"/>
<organism evidence="3 4">
    <name type="scientific">Aspergillus tanneri</name>
    <dbReference type="NCBI Taxonomy" id="1220188"/>
    <lineage>
        <taxon>Eukaryota</taxon>
        <taxon>Fungi</taxon>
        <taxon>Dikarya</taxon>
        <taxon>Ascomycota</taxon>
        <taxon>Pezizomycotina</taxon>
        <taxon>Eurotiomycetes</taxon>
        <taxon>Eurotiomycetidae</taxon>
        <taxon>Eurotiales</taxon>
        <taxon>Aspergillaceae</taxon>
        <taxon>Aspergillus</taxon>
        <taxon>Aspergillus subgen. Circumdati</taxon>
    </lineage>
</organism>
<evidence type="ECO:0000313" key="5">
    <source>
        <dbReference type="Proteomes" id="UP000324241"/>
    </source>
</evidence>
<evidence type="ECO:0000313" key="3">
    <source>
        <dbReference type="EMBL" id="THC88129.1"/>
    </source>
</evidence>
<feature type="compositionally biased region" description="Basic and acidic residues" evidence="1">
    <location>
        <begin position="47"/>
        <end position="57"/>
    </location>
</feature>
<name>A0A4S3J096_9EURO</name>
<sequence length="222" mass="24819">MVSATKQKDIQLDALEVSAEIPPVHSLFLDENSESLGTSFSAPSTVMRREYNPENPERPPNYCLRTRQFPAQFDTLLVGLKLANEDWAGTNSDVDITITINDKKKAAAFKGNSSPSVNARETITLKAADYFGAEKVNLTDLKVLKIYAYHNGHIFDGFEGLQFKLEGVVLTATDNNRGISYSNVQYEFVNEWISPSSSYQPRKTWDLDDNQWHASKPGKAHA</sequence>